<comment type="caution">
    <text evidence="7">The sequence shown here is derived from an EMBL/GenBank/DDBJ whole genome shotgun (WGS) entry which is preliminary data.</text>
</comment>
<evidence type="ECO:0000256" key="1">
    <source>
        <dbReference type="ARBA" id="ARBA00004442"/>
    </source>
</evidence>
<accession>A0ABT4RYF4</accession>
<keyword evidence="6" id="KW-0732">Signal</keyword>
<keyword evidence="8" id="KW-1185">Reference proteome</keyword>
<name>A0ABT4RYF4_9FLAO</name>
<evidence type="ECO:0000256" key="5">
    <source>
        <dbReference type="ARBA" id="ARBA00023237"/>
    </source>
</evidence>
<evidence type="ECO:0000313" key="8">
    <source>
        <dbReference type="Proteomes" id="UP001149142"/>
    </source>
</evidence>
<comment type="subcellular location">
    <subcellularLocation>
        <location evidence="1">Cell outer membrane</location>
    </subcellularLocation>
</comment>
<evidence type="ECO:0000256" key="3">
    <source>
        <dbReference type="ARBA" id="ARBA00022692"/>
    </source>
</evidence>
<gene>
    <name evidence="7" type="ORF">OOZ35_03675</name>
</gene>
<keyword evidence="3" id="KW-0812">Transmembrane</keyword>
<keyword evidence="4" id="KW-0472">Membrane</keyword>
<feature type="chain" id="PRO_5046075561" evidence="6">
    <location>
        <begin position="20"/>
        <end position="462"/>
    </location>
</feature>
<dbReference type="PANTHER" id="PTHR30026">
    <property type="entry name" value="OUTER MEMBRANE PROTEIN TOLC"/>
    <property type="match status" value="1"/>
</dbReference>
<dbReference type="Gene3D" id="1.20.1600.10">
    <property type="entry name" value="Outer membrane efflux proteins (OEP)"/>
    <property type="match status" value="1"/>
</dbReference>
<dbReference type="EMBL" id="JAPFGC010000002">
    <property type="protein sequence ID" value="MDA0176586.1"/>
    <property type="molecule type" value="Genomic_DNA"/>
</dbReference>
<dbReference type="SUPFAM" id="SSF56954">
    <property type="entry name" value="Outer membrane efflux proteins (OEP)"/>
    <property type="match status" value="1"/>
</dbReference>
<dbReference type="RefSeq" id="WP_270005099.1">
    <property type="nucleotide sequence ID" value="NZ_CAXQEU010000056.1"/>
</dbReference>
<dbReference type="Proteomes" id="UP001149142">
    <property type="component" value="Unassembled WGS sequence"/>
</dbReference>
<feature type="signal peptide" evidence="6">
    <location>
        <begin position="1"/>
        <end position="19"/>
    </location>
</feature>
<dbReference type="PANTHER" id="PTHR30026:SF20">
    <property type="entry name" value="OUTER MEMBRANE PROTEIN TOLC"/>
    <property type="match status" value="1"/>
</dbReference>
<reference evidence="7" key="1">
    <citation type="submission" date="2022-11" db="EMBL/GenBank/DDBJ databases">
        <title>Refractory cell wall polysaccharides provide important carbon source for microbial heterotrophs in the hadal ocean.</title>
        <authorList>
            <person name="Zhu X."/>
        </authorList>
    </citation>
    <scope>NUCLEOTIDE SEQUENCE</scope>
    <source>
        <strain evidence="7">MTRN7</strain>
    </source>
</reference>
<evidence type="ECO:0000256" key="4">
    <source>
        <dbReference type="ARBA" id="ARBA00023136"/>
    </source>
</evidence>
<dbReference type="InterPro" id="IPR051906">
    <property type="entry name" value="TolC-like"/>
</dbReference>
<proteinExistence type="predicted"/>
<evidence type="ECO:0000256" key="6">
    <source>
        <dbReference type="SAM" id="SignalP"/>
    </source>
</evidence>
<evidence type="ECO:0000256" key="2">
    <source>
        <dbReference type="ARBA" id="ARBA00022452"/>
    </source>
</evidence>
<evidence type="ECO:0000313" key="7">
    <source>
        <dbReference type="EMBL" id="MDA0176586.1"/>
    </source>
</evidence>
<keyword evidence="2" id="KW-1134">Transmembrane beta strand</keyword>
<sequence>MNIKKLFILLLISPLSVLGQTKDSLSYAEFLGYVKQYHPVVKQADLKIESGIATLLKARGGFDPKVEVDFNEKDFKNREYYEKLYATFKIPTWYGIELKANFEENSGYYLNPENTVPEDGLFSAGIGFSLGQGLFINKRMADLKKAKFFKEQSVAERNLQVNQALYDASLAYFNWVQAYKEYKIYEKFLENATIRFNGVRSSVIAGDKAGIDSLESGITVKNRKLELEQAKVALFKARLEASNFLWLENTPVEIAENVFPMAVIEDEVDNYLGLNNLENFNIQNHPKIIALNRKIDGLSVDQRLKANKLLPKIDLQYNFLTETPDDTNSLNASSYKAMINVAMPLFLRKERGDLKLSKIKVQDANFALSDTQLQLQNKIDAITNEVESFKTQNILIVDIVKDYEAMLIGEERKFSFGESSVFLINTREKKLIDVQVKAVKLENKFLSTKAKLFNSLGILPTN</sequence>
<keyword evidence="5" id="KW-0998">Cell outer membrane</keyword>
<protein>
    <submittedName>
        <fullName evidence="7">TolC family protein</fullName>
    </submittedName>
</protein>
<organism evidence="7 8">
    <name type="scientific">Mesoflavibacter profundi</name>
    <dbReference type="NCBI Taxonomy" id="2708110"/>
    <lineage>
        <taxon>Bacteria</taxon>
        <taxon>Pseudomonadati</taxon>
        <taxon>Bacteroidota</taxon>
        <taxon>Flavobacteriia</taxon>
        <taxon>Flavobacteriales</taxon>
        <taxon>Flavobacteriaceae</taxon>
        <taxon>Mesoflavibacter</taxon>
    </lineage>
</organism>